<keyword evidence="2 5" id="KW-0812">Transmembrane</keyword>
<evidence type="ECO:0000256" key="4">
    <source>
        <dbReference type="ARBA" id="ARBA00023136"/>
    </source>
</evidence>
<comment type="caution">
    <text evidence="6">The sequence shown here is derived from an EMBL/GenBank/DDBJ whole genome shotgun (WGS) entry which is preliminary data.</text>
</comment>
<dbReference type="AlphaFoldDB" id="A0A0W1R4P2"/>
<keyword evidence="7" id="KW-1185">Reference proteome</keyword>
<comment type="subcellular location">
    <subcellularLocation>
        <location evidence="1">Cell membrane</location>
        <topology evidence="1">Multi-pass membrane protein</topology>
    </subcellularLocation>
</comment>
<accession>A0A0W1R4P2</accession>
<dbReference type="GO" id="GO:0005886">
    <property type="term" value="C:plasma membrane"/>
    <property type="evidence" value="ECO:0007669"/>
    <property type="project" value="UniProtKB-SubCell"/>
</dbReference>
<dbReference type="RefSeq" id="WP_058583086.1">
    <property type="nucleotide sequence ID" value="NZ_LOPU01000031.1"/>
</dbReference>
<dbReference type="InterPro" id="IPR000537">
    <property type="entry name" value="UbiA_prenyltransferase"/>
</dbReference>
<dbReference type="GO" id="GO:0016765">
    <property type="term" value="F:transferase activity, transferring alkyl or aryl (other than methyl) groups"/>
    <property type="evidence" value="ECO:0007669"/>
    <property type="project" value="InterPro"/>
</dbReference>
<evidence type="ECO:0000256" key="1">
    <source>
        <dbReference type="ARBA" id="ARBA00004651"/>
    </source>
</evidence>
<dbReference type="Proteomes" id="UP000054387">
    <property type="component" value="Unassembled WGS sequence"/>
</dbReference>
<reference evidence="6 7" key="1">
    <citation type="submission" date="2015-12" db="EMBL/GenBank/DDBJ databases">
        <title>Haloprofundus marisrubri gen. nov., sp. nov., an extremely halophilic archaeon isolated from the Discovery deep brine-seawater interface in the Red Sea.</title>
        <authorList>
            <person name="Zhang G."/>
            <person name="Stingl U."/>
            <person name="Rashid M."/>
        </authorList>
    </citation>
    <scope>NUCLEOTIDE SEQUENCE [LARGE SCALE GENOMIC DNA]</scope>
    <source>
        <strain evidence="6 7">SB9</strain>
    </source>
</reference>
<evidence type="ECO:0000313" key="7">
    <source>
        <dbReference type="Proteomes" id="UP000054387"/>
    </source>
</evidence>
<dbReference type="Pfam" id="PF01040">
    <property type="entry name" value="UbiA"/>
    <property type="match status" value="1"/>
</dbReference>
<name>A0A0W1R4P2_9EURY</name>
<dbReference type="CDD" id="cd13967">
    <property type="entry name" value="PT_UbiA_5"/>
    <property type="match status" value="1"/>
</dbReference>
<dbReference type="STRING" id="1514971.AUR64_19225"/>
<sequence length="311" mass="33354">MNESPHQSVETDGTATWGEEVVEQMTVYGERAGDALLYSSAYLAVIAAVELAIVMMLLGIQSNPAPVVVAFVTFSVYAYDRLVDVETDEISNPRQAAFIRRHRDILYLMASVCYGLAVALSVLGGPFALAITLLPGMFGVLYASDWVPNVGVRFARFKDVLVVNTAVVAFAWAVTLTFLPLAFAGESFTPATGIVFCYFFLRSFVDTELPNVGDVESDRASDVSTLPLTLGIRGTRYALYGVDLASLGLVVYAVDAGVLPLSAAVALGLGILYSLSLVSRIGRTEDYEVLSLASECEYLLVGVVLGVLVFI</sequence>
<organism evidence="6 7">
    <name type="scientific">Haloprofundus marisrubri</name>
    <dbReference type="NCBI Taxonomy" id="1514971"/>
    <lineage>
        <taxon>Archaea</taxon>
        <taxon>Methanobacteriati</taxon>
        <taxon>Methanobacteriota</taxon>
        <taxon>Stenosarchaea group</taxon>
        <taxon>Halobacteria</taxon>
        <taxon>Halobacteriales</taxon>
        <taxon>Haloferacaceae</taxon>
        <taxon>Haloprofundus</taxon>
    </lineage>
</organism>
<evidence type="ECO:0008006" key="8">
    <source>
        <dbReference type="Google" id="ProtNLM"/>
    </source>
</evidence>
<feature type="transmembrane region" description="Helical" evidence="5">
    <location>
        <begin position="35"/>
        <end position="58"/>
    </location>
</feature>
<feature type="transmembrane region" description="Helical" evidence="5">
    <location>
        <begin position="160"/>
        <end position="182"/>
    </location>
</feature>
<evidence type="ECO:0000256" key="5">
    <source>
        <dbReference type="SAM" id="Phobius"/>
    </source>
</evidence>
<gene>
    <name evidence="6" type="ORF">AUR64_19225</name>
</gene>
<feature type="transmembrane region" description="Helical" evidence="5">
    <location>
        <begin position="104"/>
        <end position="123"/>
    </location>
</feature>
<evidence type="ECO:0000256" key="3">
    <source>
        <dbReference type="ARBA" id="ARBA00022989"/>
    </source>
</evidence>
<feature type="transmembrane region" description="Helical" evidence="5">
    <location>
        <begin position="260"/>
        <end position="278"/>
    </location>
</feature>
<feature type="transmembrane region" description="Helical" evidence="5">
    <location>
        <begin position="129"/>
        <end position="148"/>
    </location>
</feature>
<dbReference type="EMBL" id="LOPU01000031">
    <property type="protein sequence ID" value="KTG08366.1"/>
    <property type="molecule type" value="Genomic_DNA"/>
</dbReference>
<keyword evidence="4 5" id="KW-0472">Membrane</keyword>
<keyword evidence="3 5" id="KW-1133">Transmembrane helix</keyword>
<evidence type="ECO:0000313" key="6">
    <source>
        <dbReference type="EMBL" id="KTG08366.1"/>
    </source>
</evidence>
<evidence type="ECO:0000256" key="2">
    <source>
        <dbReference type="ARBA" id="ARBA00022692"/>
    </source>
</evidence>
<protein>
    <recommendedName>
        <fullName evidence="8">4-hydroxybenzoate polyprenyltransferase</fullName>
    </recommendedName>
</protein>
<proteinExistence type="predicted"/>